<dbReference type="Proteomes" id="UP000486602">
    <property type="component" value="Unassembled WGS sequence"/>
</dbReference>
<protein>
    <submittedName>
        <fullName evidence="2">PA2169 family four-helix-bundle protein</fullName>
    </submittedName>
</protein>
<dbReference type="InterPro" id="IPR016920">
    <property type="entry name" value="UCP029477"/>
</dbReference>
<sequence length="152" mass="17127">MENSNHNEKLVGSLQELLQKNYDAEKGFKQVMQKAESPKLKNWLQKKAVERSGFANEIDQELRTLNAKPRDEGSFAGSAHRVWIDVKTALSSDKDESILEECIRGEKASADEYKDQLESAYVTGSAKTVLTQQRAKVQQTLSAVKRLEDLVD</sequence>
<dbReference type="PIRSF" id="PIRSF029477">
    <property type="entry name" value="UCP029477"/>
    <property type="match status" value="1"/>
</dbReference>
<dbReference type="InterPro" id="IPR012347">
    <property type="entry name" value="Ferritin-like"/>
</dbReference>
<dbReference type="InterPro" id="IPR019052">
    <property type="entry name" value="DUF2383"/>
</dbReference>
<proteinExistence type="predicted"/>
<organism evidence="2 3">
    <name type="scientific">Cryomorpha ignava</name>
    <dbReference type="NCBI Taxonomy" id="101383"/>
    <lineage>
        <taxon>Bacteria</taxon>
        <taxon>Pseudomonadati</taxon>
        <taxon>Bacteroidota</taxon>
        <taxon>Flavobacteriia</taxon>
        <taxon>Flavobacteriales</taxon>
        <taxon>Cryomorphaceae</taxon>
        <taxon>Cryomorpha</taxon>
    </lineage>
</organism>
<dbReference type="EMBL" id="JAAGVY010000011">
    <property type="protein sequence ID" value="NEN23501.1"/>
    <property type="molecule type" value="Genomic_DNA"/>
</dbReference>
<accession>A0A7K3WR32</accession>
<name>A0A7K3WR32_9FLAO</name>
<comment type="caution">
    <text evidence="2">The sequence shown here is derived from an EMBL/GenBank/DDBJ whole genome shotgun (WGS) entry which is preliminary data.</text>
</comment>
<evidence type="ECO:0000313" key="3">
    <source>
        <dbReference type="Proteomes" id="UP000486602"/>
    </source>
</evidence>
<dbReference type="AlphaFoldDB" id="A0A7K3WR32"/>
<dbReference type="Pfam" id="PF09537">
    <property type="entry name" value="DUF2383"/>
    <property type="match status" value="1"/>
</dbReference>
<keyword evidence="3" id="KW-1185">Reference proteome</keyword>
<dbReference type="SUPFAM" id="SSF47240">
    <property type="entry name" value="Ferritin-like"/>
    <property type="match status" value="1"/>
</dbReference>
<dbReference type="InterPro" id="IPR009078">
    <property type="entry name" value="Ferritin-like_SF"/>
</dbReference>
<dbReference type="NCBIfam" id="TIGR02284">
    <property type="entry name" value="PA2169 family four-helix-bundle protein"/>
    <property type="match status" value="1"/>
</dbReference>
<dbReference type="RefSeq" id="WP_163284792.1">
    <property type="nucleotide sequence ID" value="NZ_JAAGVY010000011.1"/>
</dbReference>
<reference evidence="2 3" key="1">
    <citation type="submission" date="2020-02" db="EMBL/GenBank/DDBJ databases">
        <title>Out from the shadows clarifying the taxonomy of the family Cryomorphaceae and related taxa by utilizing the GTDB taxonomic framework.</title>
        <authorList>
            <person name="Bowman J.P."/>
        </authorList>
    </citation>
    <scope>NUCLEOTIDE SEQUENCE [LARGE SCALE GENOMIC DNA]</scope>
    <source>
        <strain evidence="2 3">QSSC 1-22</strain>
    </source>
</reference>
<dbReference type="Gene3D" id="1.20.1260.10">
    <property type="match status" value="1"/>
</dbReference>
<evidence type="ECO:0000313" key="2">
    <source>
        <dbReference type="EMBL" id="NEN23501.1"/>
    </source>
</evidence>
<evidence type="ECO:0000259" key="1">
    <source>
        <dbReference type="Pfam" id="PF09537"/>
    </source>
</evidence>
<feature type="domain" description="DUF2383" evidence="1">
    <location>
        <begin position="12"/>
        <end position="118"/>
    </location>
</feature>
<gene>
    <name evidence="2" type="ORF">G3O08_08300</name>
</gene>
<dbReference type="InterPro" id="IPR011971">
    <property type="entry name" value="CHP02284"/>
</dbReference>